<gene>
    <name evidence="13 15" type="primary">rbsK</name>
    <name evidence="15" type="ordered locus">ACIAD2392</name>
</gene>
<feature type="binding site" evidence="13">
    <location>
        <begin position="43"/>
        <end position="47"/>
    </location>
    <ligand>
        <name>substrate</name>
    </ligand>
</feature>
<dbReference type="GO" id="GO:0005829">
    <property type="term" value="C:cytosol"/>
    <property type="evidence" value="ECO:0007669"/>
    <property type="project" value="TreeGrafter"/>
</dbReference>
<dbReference type="FunFam" id="3.40.1190.20:FF:000012">
    <property type="entry name" value="Ribokinase"/>
    <property type="match status" value="1"/>
</dbReference>
<comment type="pathway">
    <text evidence="13">Carbohydrate metabolism; D-ribose degradation; D-ribose 5-phosphate from beta-D-ribopyranose: step 2/2.</text>
</comment>
<dbReference type="PROSITE" id="PS00584">
    <property type="entry name" value="PFKB_KINASES_2"/>
    <property type="match status" value="1"/>
</dbReference>
<feature type="binding site" evidence="13">
    <location>
        <position position="295"/>
    </location>
    <ligand>
        <name>K(+)</name>
        <dbReference type="ChEBI" id="CHEBI:29103"/>
    </ligand>
</feature>
<feature type="binding site" evidence="13">
    <location>
        <begin position="255"/>
        <end position="256"/>
    </location>
    <ligand>
        <name>ATP</name>
        <dbReference type="ChEBI" id="CHEBI:30616"/>
    </ligand>
</feature>
<dbReference type="Proteomes" id="UP000000430">
    <property type="component" value="Chromosome"/>
</dbReference>
<feature type="binding site" evidence="13">
    <location>
        <position position="256"/>
    </location>
    <ligand>
        <name>substrate</name>
    </ligand>
</feature>
<dbReference type="InterPro" id="IPR002139">
    <property type="entry name" value="Ribo/fructo_kinase"/>
</dbReference>
<comment type="similarity">
    <text evidence="13">Belongs to the carbohydrate kinase PfkB family. Ribokinase subfamily.</text>
</comment>
<dbReference type="InterPro" id="IPR001763">
    <property type="entry name" value="Rhodanese-like_dom"/>
</dbReference>
<dbReference type="BioCyc" id="ASP62977:ACIAD_RS10935-MONOMER"/>
<evidence type="ECO:0000256" key="13">
    <source>
        <dbReference type="HAMAP-Rule" id="MF_01987"/>
    </source>
</evidence>
<comment type="similarity">
    <text evidence="1">Belongs to the carbohydrate kinase pfkB family.</text>
</comment>
<dbReference type="NCBIfam" id="TIGR02152">
    <property type="entry name" value="D_ribokin_bact"/>
    <property type="match status" value="1"/>
</dbReference>
<dbReference type="eggNOG" id="COG0524">
    <property type="taxonomic scope" value="Bacteria"/>
</dbReference>
<evidence type="ECO:0000256" key="7">
    <source>
        <dbReference type="ARBA" id="ARBA00022741"/>
    </source>
</evidence>
<evidence type="ECO:0000256" key="5">
    <source>
        <dbReference type="ARBA" id="ARBA00022679"/>
    </source>
</evidence>
<dbReference type="InterPro" id="IPR029056">
    <property type="entry name" value="Ribokinase-like"/>
</dbReference>
<dbReference type="NCBIfam" id="NF008353">
    <property type="entry name" value="PRK11142.1"/>
    <property type="match status" value="1"/>
</dbReference>
<dbReference type="CDD" id="cd01174">
    <property type="entry name" value="ribokinase"/>
    <property type="match status" value="1"/>
</dbReference>
<dbReference type="GO" id="GO:0046872">
    <property type="term" value="F:metal ion binding"/>
    <property type="evidence" value="ECO:0007669"/>
    <property type="project" value="UniProtKB-KW"/>
</dbReference>
<dbReference type="HAMAP" id="MF_01987">
    <property type="entry name" value="Ribokinase"/>
    <property type="match status" value="1"/>
</dbReference>
<comment type="caution">
    <text evidence="13">Lacks conserved residue(s) required for the propagation of feature annotation.</text>
</comment>
<feature type="binding site" evidence="13">
    <location>
        <position position="289"/>
    </location>
    <ligand>
        <name>K(+)</name>
        <dbReference type="ChEBI" id="CHEBI:29103"/>
    </ligand>
</feature>
<keyword evidence="8 13" id="KW-0418">Kinase</keyword>
<evidence type="ECO:0000256" key="6">
    <source>
        <dbReference type="ARBA" id="ARBA00022723"/>
    </source>
</evidence>
<keyword evidence="6 13" id="KW-0479">Metal-binding</keyword>
<keyword evidence="7 13" id="KW-0547">Nucleotide-binding</keyword>
<feature type="binding site" evidence="13">
    <location>
        <position position="250"/>
    </location>
    <ligand>
        <name>K(+)</name>
        <dbReference type="ChEBI" id="CHEBI:29103"/>
    </ligand>
</feature>
<dbReference type="InterPro" id="IPR011877">
    <property type="entry name" value="Ribokinase"/>
</dbReference>
<keyword evidence="10 13" id="KW-0460">Magnesium</keyword>
<dbReference type="InterPro" id="IPR002173">
    <property type="entry name" value="Carboh/pur_kinase_PfkB_CS"/>
</dbReference>
<dbReference type="STRING" id="202950.GCA_001485005_00019"/>
<feature type="binding site" evidence="13">
    <location>
        <position position="144"/>
    </location>
    <ligand>
        <name>substrate</name>
    </ligand>
</feature>
<evidence type="ECO:0000256" key="8">
    <source>
        <dbReference type="ARBA" id="ARBA00022777"/>
    </source>
</evidence>
<reference evidence="15 16" key="1">
    <citation type="journal article" date="2004" name="Nucleic Acids Res.">
        <title>Unique features revealed by the genome sequence of Acinetobacter sp. ADP1, a versatile and naturally transformation competent bacterium.</title>
        <authorList>
            <person name="Barbe V."/>
            <person name="Vallenet D."/>
            <person name="Fonknechten N."/>
            <person name="Kreimeyer A."/>
            <person name="Oztas S."/>
            <person name="Labarre L."/>
            <person name="Cruveiller S."/>
            <person name="Robert C."/>
            <person name="Duprat S."/>
            <person name="Wincker P."/>
            <person name="Ornston L.N."/>
            <person name="Weissenbach J."/>
            <person name="Marliere P."/>
            <person name="Cohen G.N."/>
            <person name="Medigue C."/>
        </authorList>
    </citation>
    <scope>NUCLEOTIDE SEQUENCE [LARGE SCALE GENOMIC DNA]</scope>
    <source>
        <strain evidence="16">ATCC 33305 / BD413 / ADP1</strain>
    </source>
</reference>
<dbReference type="HOGENOM" id="CLU_027634_2_0_6"/>
<evidence type="ECO:0000256" key="2">
    <source>
        <dbReference type="ARBA" id="ARBA00012035"/>
    </source>
</evidence>
<organism evidence="15 16">
    <name type="scientific">Acinetobacter baylyi (strain ATCC 33305 / BD413 / ADP1)</name>
    <dbReference type="NCBI Taxonomy" id="62977"/>
    <lineage>
        <taxon>Bacteria</taxon>
        <taxon>Pseudomonadati</taxon>
        <taxon>Pseudomonadota</taxon>
        <taxon>Gammaproteobacteria</taxon>
        <taxon>Moraxellales</taxon>
        <taxon>Moraxellaceae</taxon>
        <taxon>Acinetobacter</taxon>
    </lineage>
</organism>
<dbReference type="RefSeq" id="WP_004928257.1">
    <property type="nucleotide sequence ID" value="NC_005966.1"/>
</dbReference>
<accession>Q6F9U6</accession>
<feature type="binding site" evidence="13">
    <location>
        <position position="286"/>
    </location>
    <ligand>
        <name>K(+)</name>
        <dbReference type="ChEBI" id="CHEBI:29103"/>
    </ligand>
</feature>
<dbReference type="OrthoDB" id="9775849at2"/>
<dbReference type="PROSITE" id="PS50206">
    <property type="entry name" value="RHODANESE_3"/>
    <property type="match status" value="1"/>
</dbReference>
<dbReference type="EMBL" id="CR543861">
    <property type="protein sequence ID" value="CAG69167.1"/>
    <property type="molecule type" value="Genomic_DNA"/>
</dbReference>
<keyword evidence="9 13" id="KW-0067">ATP-binding</keyword>
<dbReference type="EC" id="2.7.1.15" evidence="2 13"/>
<sequence>MSSTPPLLTVIGSINVDHILGLEHFPHPGQTLNGQSYQVAFGGKGANQAVAAGRSGANTSFIACVGSDAVGEQIRHQLIKDNIDTQAVRAVEGFTTGVALIFVNQHAENFIGIHAGANAALDIAYIDQHAELIQRSSAILLQLETPLATILHAAKLAKAAGVKVILNPAPACELPEELLRLVDIITPNETEALSLTNVIVHDDHDAAEAANVLHQKGIKTVVITMGSRGVWLSEYGQGKMIEGFKVSAIDTIAAGDTFNGAFVTALLEGKTAQDAARFANAAAAIAVTRSGAQPSVPWRQEIDLFLSAQTAL</sequence>
<comment type="cofactor">
    <cofactor evidence="13">
        <name>Mg(2+)</name>
        <dbReference type="ChEBI" id="CHEBI:18420"/>
    </cofactor>
    <text evidence="13">Requires a divalent cation, most likely magnesium in vivo, as an electrophilic catalyst to aid phosphoryl group transfer. It is the chelate of the metal and the nucleotide that is the actual substrate.</text>
</comment>
<feature type="binding site" evidence="13">
    <location>
        <position position="252"/>
    </location>
    <ligand>
        <name>K(+)</name>
        <dbReference type="ChEBI" id="CHEBI:29103"/>
    </ligand>
</feature>
<evidence type="ECO:0000256" key="3">
    <source>
        <dbReference type="ARBA" id="ARBA00016943"/>
    </source>
</evidence>
<dbReference type="AlphaFoldDB" id="Q6F9U6"/>
<feature type="binding site" evidence="13">
    <location>
        <position position="188"/>
    </location>
    <ligand>
        <name>ATP</name>
        <dbReference type="ChEBI" id="CHEBI:30616"/>
    </ligand>
</feature>
<dbReference type="PANTHER" id="PTHR10584">
    <property type="entry name" value="SUGAR KINASE"/>
    <property type="match status" value="1"/>
</dbReference>
<evidence type="ECO:0000313" key="15">
    <source>
        <dbReference type="EMBL" id="CAG69167.1"/>
    </source>
</evidence>
<evidence type="ECO:0000313" key="16">
    <source>
        <dbReference type="Proteomes" id="UP000000430"/>
    </source>
</evidence>
<feature type="binding site" evidence="13">
    <location>
        <position position="280"/>
    </location>
    <ligand>
        <name>ATP</name>
        <dbReference type="ChEBI" id="CHEBI:30616"/>
    </ligand>
</feature>
<dbReference type="UniPathway" id="UPA00916">
    <property type="reaction ID" value="UER00889"/>
</dbReference>
<evidence type="ECO:0000256" key="9">
    <source>
        <dbReference type="ARBA" id="ARBA00022840"/>
    </source>
</evidence>
<dbReference type="InterPro" id="IPR011611">
    <property type="entry name" value="PfkB_dom"/>
</dbReference>
<proteinExistence type="inferred from homology"/>
<feature type="active site" description="Proton acceptor" evidence="13">
    <location>
        <position position="256"/>
    </location>
</feature>
<comment type="subunit">
    <text evidence="13">Homodimer.</text>
</comment>
<feature type="binding site" evidence="13">
    <location>
        <begin position="224"/>
        <end position="229"/>
    </location>
    <ligand>
        <name>ATP</name>
        <dbReference type="ChEBI" id="CHEBI:30616"/>
    </ligand>
</feature>
<comment type="activity regulation">
    <text evidence="13">Activated by a monovalent cation that binds near, but not in, the active site. The most likely occupant of the site in vivo is potassium. Ion binding induces a conformational change that may alter substrate affinity.</text>
</comment>
<dbReference type="GO" id="GO:0005524">
    <property type="term" value="F:ATP binding"/>
    <property type="evidence" value="ECO:0007669"/>
    <property type="project" value="UniProtKB-UniRule"/>
</dbReference>
<feature type="domain" description="Rhodanese" evidence="14">
    <location>
        <begin position="196"/>
        <end position="240"/>
    </location>
</feature>
<feature type="binding site" evidence="13">
    <location>
        <position position="291"/>
    </location>
    <ligand>
        <name>K(+)</name>
        <dbReference type="ChEBI" id="CHEBI:29103"/>
    </ligand>
</feature>
<evidence type="ECO:0000256" key="1">
    <source>
        <dbReference type="ARBA" id="ARBA00005380"/>
    </source>
</evidence>
<keyword evidence="12 13" id="KW-0119">Carbohydrate metabolism</keyword>
<comment type="catalytic activity">
    <reaction evidence="13">
        <text>D-ribose + ATP = D-ribose 5-phosphate + ADP + H(+)</text>
        <dbReference type="Rhea" id="RHEA:13697"/>
        <dbReference type="ChEBI" id="CHEBI:15378"/>
        <dbReference type="ChEBI" id="CHEBI:30616"/>
        <dbReference type="ChEBI" id="CHEBI:47013"/>
        <dbReference type="ChEBI" id="CHEBI:78346"/>
        <dbReference type="ChEBI" id="CHEBI:456216"/>
        <dbReference type="EC" id="2.7.1.15"/>
    </reaction>
</comment>
<comment type="function">
    <text evidence="13">Catalyzes the phosphorylation of ribose at O-5 in a reaction requiring ATP and magnesium. The resulting D-ribose-5-phosphate can then be used either for sythesis of nucleotides, histidine, and tryptophan, or as a component of the pentose phosphate pathway.</text>
</comment>
<evidence type="ECO:0000259" key="14">
    <source>
        <dbReference type="PROSITE" id="PS50206"/>
    </source>
</evidence>
<keyword evidence="5 13" id="KW-0808">Transferase</keyword>
<dbReference type="PRINTS" id="PR00990">
    <property type="entry name" value="RIBOKINASE"/>
</dbReference>
<keyword evidence="4 13" id="KW-0963">Cytoplasm</keyword>
<feature type="binding site" evidence="13">
    <location>
        <begin position="15"/>
        <end position="17"/>
    </location>
    <ligand>
        <name>substrate</name>
    </ligand>
</feature>
<dbReference type="Pfam" id="PF00294">
    <property type="entry name" value="PfkB"/>
    <property type="match status" value="1"/>
</dbReference>
<dbReference type="KEGG" id="aci:ACIAD2392"/>
<dbReference type="SUPFAM" id="SSF53613">
    <property type="entry name" value="Ribokinase-like"/>
    <property type="match status" value="1"/>
</dbReference>
<dbReference type="PANTHER" id="PTHR10584:SF166">
    <property type="entry name" value="RIBOKINASE"/>
    <property type="match status" value="1"/>
</dbReference>
<protein>
    <recommendedName>
        <fullName evidence="3 13">Ribokinase</fullName>
        <shortName evidence="13">RK</shortName>
        <ecNumber evidence="2 13">2.7.1.15</ecNumber>
    </recommendedName>
</protein>
<name>Q6F9U6_ACIAD</name>
<dbReference type="GO" id="GO:0004747">
    <property type="term" value="F:ribokinase activity"/>
    <property type="evidence" value="ECO:0007669"/>
    <property type="project" value="UniProtKB-UniRule"/>
</dbReference>
<keyword evidence="11 13" id="KW-0630">Potassium</keyword>
<evidence type="ECO:0000256" key="4">
    <source>
        <dbReference type="ARBA" id="ARBA00022490"/>
    </source>
</evidence>
<evidence type="ECO:0000256" key="10">
    <source>
        <dbReference type="ARBA" id="ARBA00022842"/>
    </source>
</evidence>
<evidence type="ECO:0000256" key="11">
    <source>
        <dbReference type="ARBA" id="ARBA00022958"/>
    </source>
</evidence>
<comment type="subcellular location">
    <subcellularLocation>
        <location evidence="13">Cytoplasm</location>
    </subcellularLocation>
</comment>
<dbReference type="GeneID" id="45234704"/>
<evidence type="ECO:0000256" key="12">
    <source>
        <dbReference type="ARBA" id="ARBA00023277"/>
    </source>
</evidence>
<dbReference type="Gene3D" id="3.40.1190.20">
    <property type="match status" value="1"/>
</dbReference>
<dbReference type="GO" id="GO:0019303">
    <property type="term" value="P:D-ribose catabolic process"/>
    <property type="evidence" value="ECO:0007669"/>
    <property type="project" value="UniProtKB-UniRule"/>
</dbReference>